<accession>A8XT59</accession>
<dbReference type="WormBase" id="CBG18161">
    <property type="protein sequence ID" value="CBP49015"/>
    <property type="gene ID" value="WBGene00037632"/>
</dbReference>
<evidence type="ECO:0000313" key="6">
    <source>
        <dbReference type="WormBase" id="CBG18161"/>
    </source>
</evidence>
<feature type="region of interest" description="Disordered" evidence="2">
    <location>
        <begin position="136"/>
        <end position="177"/>
    </location>
</feature>
<evidence type="ECO:0000313" key="5">
    <source>
        <dbReference type="Proteomes" id="UP000008549"/>
    </source>
</evidence>
<evidence type="ECO:0000313" key="4">
    <source>
        <dbReference type="EMBL" id="CAP35662.1"/>
    </source>
</evidence>
<feature type="compositionally biased region" description="Basic and acidic residues" evidence="2">
    <location>
        <begin position="19"/>
        <end position="39"/>
    </location>
</feature>
<dbReference type="GO" id="GO:0008270">
    <property type="term" value="F:zinc ion binding"/>
    <property type="evidence" value="ECO:0007669"/>
    <property type="project" value="UniProtKB-KW"/>
</dbReference>
<keyword evidence="1" id="KW-0479">Metal-binding</keyword>
<name>A8XT59_CAEBR</name>
<keyword evidence="5" id="KW-1185">Reference proteome</keyword>
<protein>
    <submittedName>
        <fullName evidence="4">Protein CBG18161</fullName>
    </submittedName>
</protein>
<dbReference type="SUPFAM" id="SSF57667">
    <property type="entry name" value="beta-beta-alpha zinc fingers"/>
    <property type="match status" value="1"/>
</dbReference>
<sequence>MDSSNQRKRQLEDDDPETDTSKKPMTVKDEPTDSFEKGDFPATTSATISATPILDSIIATPPVPPPPKNASMSSNPPISYLTLFAAFRQFLNGYMQAGGDINYANALATCTAALPMPPNPLKPMIALVPLTVPSAPTSLVSSEDSAAQKPSPPPKKAGDSEPGTSETSATSATSATMPTLSAALGEDKEKQAEKSSDAVPATATIPDIKPHIFPLLPPFPMIPMLPAPKPQVPESSTEIQRLREAAFGRYKNVLCVICNEWICSRNRKNHIEAHLNYRPYKCSACSYARRREIFVIQHMKTQHKGQKAEMQSSVDLHIAMEVDRLADECVARTRKLIESMQEKKDGDFGENKDFDEKALELMLKEEKEKKVVRIESVAAIRPKVANYHRKQRTQVLKKIYDTDAAKQAELKIVKEEEDGEEPAPSIKLDDGFEINLDDLMKMVEAAGGSQESQGSESNKDESSQSAPTTQNDAEEKESTPIEPTPIES</sequence>
<dbReference type="HOGENOM" id="CLU_652542_0_0_1"/>
<dbReference type="Gene3D" id="3.30.160.60">
    <property type="entry name" value="Classic Zinc Finger"/>
    <property type="match status" value="1"/>
</dbReference>
<feature type="region of interest" description="Disordered" evidence="2">
    <location>
        <begin position="413"/>
        <end position="432"/>
    </location>
</feature>
<proteinExistence type="predicted"/>
<dbReference type="InterPro" id="IPR036236">
    <property type="entry name" value="Znf_C2H2_sf"/>
</dbReference>
<dbReference type="GeneID" id="8584189"/>
<dbReference type="Proteomes" id="UP000008549">
    <property type="component" value="Unassembled WGS sequence"/>
</dbReference>
<reference evidence="4 5" key="1">
    <citation type="journal article" date="2003" name="PLoS Biol.">
        <title>The genome sequence of Caenorhabditis briggsae: a platform for comparative genomics.</title>
        <authorList>
            <person name="Stein L.D."/>
            <person name="Bao Z."/>
            <person name="Blasiar D."/>
            <person name="Blumenthal T."/>
            <person name="Brent M.R."/>
            <person name="Chen N."/>
            <person name="Chinwalla A."/>
            <person name="Clarke L."/>
            <person name="Clee C."/>
            <person name="Coghlan A."/>
            <person name="Coulson A."/>
            <person name="D'Eustachio P."/>
            <person name="Fitch D.H."/>
            <person name="Fulton L.A."/>
            <person name="Fulton R.E."/>
            <person name="Griffiths-Jones S."/>
            <person name="Harris T.W."/>
            <person name="Hillier L.W."/>
            <person name="Kamath R."/>
            <person name="Kuwabara P.E."/>
            <person name="Mardis E.R."/>
            <person name="Marra M.A."/>
            <person name="Miner T.L."/>
            <person name="Minx P."/>
            <person name="Mullikin J.C."/>
            <person name="Plumb R.W."/>
            <person name="Rogers J."/>
            <person name="Schein J.E."/>
            <person name="Sohrmann M."/>
            <person name="Spieth J."/>
            <person name="Stajich J.E."/>
            <person name="Wei C."/>
            <person name="Willey D."/>
            <person name="Wilson R.K."/>
            <person name="Durbin R."/>
            <person name="Waterston R.H."/>
        </authorList>
    </citation>
    <scope>NUCLEOTIDE SEQUENCE [LARGE SCALE GENOMIC DNA]</scope>
    <source>
        <strain evidence="4 5">AF16</strain>
    </source>
</reference>
<dbReference type="STRING" id="6238.A8XT59"/>
<dbReference type="EMBL" id="HE600963">
    <property type="protein sequence ID" value="CAP35662.1"/>
    <property type="molecule type" value="Genomic_DNA"/>
</dbReference>
<dbReference type="InParanoid" id="A8XT59"/>
<dbReference type="CTD" id="8584189"/>
<dbReference type="KEGG" id="cbr:CBG_18161"/>
<dbReference type="FunCoup" id="A8XT59">
    <property type="interactions" value="336"/>
</dbReference>
<evidence type="ECO:0000256" key="2">
    <source>
        <dbReference type="SAM" id="MobiDB-lite"/>
    </source>
</evidence>
<evidence type="ECO:0000256" key="1">
    <source>
        <dbReference type="PROSITE-ProRule" id="PRU00042"/>
    </source>
</evidence>
<feature type="compositionally biased region" description="Low complexity" evidence="2">
    <location>
        <begin position="444"/>
        <end position="456"/>
    </location>
</feature>
<organism evidence="4 5">
    <name type="scientific">Caenorhabditis briggsae</name>
    <dbReference type="NCBI Taxonomy" id="6238"/>
    <lineage>
        <taxon>Eukaryota</taxon>
        <taxon>Metazoa</taxon>
        <taxon>Ecdysozoa</taxon>
        <taxon>Nematoda</taxon>
        <taxon>Chromadorea</taxon>
        <taxon>Rhabditida</taxon>
        <taxon>Rhabditina</taxon>
        <taxon>Rhabditomorpha</taxon>
        <taxon>Rhabditoidea</taxon>
        <taxon>Rhabditidae</taxon>
        <taxon>Peloderinae</taxon>
        <taxon>Caenorhabditis</taxon>
    </lineage>
</organism>
<dbReference type="OMA" id="ICNEWIC"/>
<feature type="region of interest" description="Disordered" evidence="2">
    <location>
        <begin position="1"/>
        <end position="45"/>
    </location>
</feature>
<dbReference type="eggNOG" id="ENOG502S9JU">
    <property type="taxonomic scope" value="Eukaryota"/>
</dbReference>
<dbReference type="PROSITE" id="PS50157">
    <property type="entry name" value="ZINC_FINGER_C2H2_2"/>
    <property type="match status" value="1"/>
</dbReference>
<feature type="domain" description="C2H2-type" evidence="3">
    <location>
        <begin position="280"/>
        <end position="308"/>
    </location>
</feature>
<keyword evidence="1" id="KW-0863">Zinc-finger</keyword>
<gene>
    <name evidence="4 6" type="ORF">CBG18161</name>
    <name evidence="4" type="ORF">CBG_18161</name>
</gene>
<dbReference type="AlphaFoldDB" id="A8XT59"/>
<dbReference type="InterPro" id="IPR013087">
    <property type="entry name" value="Znf_C2H2_type"/>
</dbReference>
<reference evidence="4 5" key="2">
    <citation type="journal article" date="2011" name="PLoS Genet.">
        <title>Caenorhabditis briggsae recombinant inbred line genotypes reveal inter-strain incompatibility and the evolution of recombination.</title>
        <authorList>
            <person name="Ross J.A."/>
            <person name="Koboldt D.C."/>
            <person name="Staisch J.E."/>
            <person name="Chamberlin H.M."/>
            <person name="Gupta B.P."/>
            <person name="Miller R.D."/>
            <person name="Baird S.E."/>
            <person name="Haag E.S."/>
        </authorList>
    </citation>
    <scope>NUCLEOTIDE SEQUENCE [LARGE SCALE GENOMIC DNA]</scope>
    <source>
        <strain evidence="4 5">AF16</strain>
    </source>
</reference>
<dbReference type="RefSeq" id="XP_002642193.1">
    <property type="nucleotide sequence ID" value="XM_002642147.1"/>
</dbReference>
<keyword evidence="1" id="KW-0862">Zinc</keyword>
<feature type="compositionally biased region" description="Low complexity" evidence="2">
    <location>
        <begin position="164"/>
        <end position="177"/>
    </location>
</feature>
<evidence type="ECO:0000259" key="3">
    <source>
        <dbReference type="PROSITE" id="PS50157"/>
    </source>
</evidence>
<feature type="region of interest" description="Disordered" evidence="2">
    <location>
        <begin position="439"/>
        <end position="488"/>
    </location>
</feature>